<gene>
    <name evidence="5" type="ORF">NMOB1V02_LOCUS6220</name>
</gene>
<dbReference type="EMBL" id="OA883292">
    <property type="protein sequence ID" value="CAD7278520.1"/>
    <property type="molecule type" value="Genomic_DNA"/>
</dbReference>
<dbReference type="Pfam" id="PF21317">
    <property type="entry name" value="BetaGal_ABD_1"/>
    <property type="match status" value="1"/>
</dbReference>
<organism evidence="5">
    <name type="scientific">Notodromas monacha</name>
    <dbReference type="NCBI Taxonomy" id="399045"/>
    <lineage>
        <taxon>Eukaryota</taxon>
        <taxon>Metazoa</taxon>
        <taxon>Ecdysozoa</taxon>
        <taxon>Arthropoda</taxon>
        <taxon>Crustacea</taxon>
        <taxon>Oligostraca</taxon>
        <taxon>Ostracoda</taxon>
        <taxon>Podocopa</taxon>
        <taxon>Podocopida</taxon>
        <taxon>Cypridocopina</taxon>
        <taxon>Cypridoidea</taxon>
        <taxon>Cyprididae</taxon>
        <taxon>Notodromas</taxon>
    </lineage>
</organism>
<dbReference type="PANTHER" id="PTHR23421">
    <property type="entry name" value="BETA-GALACTOSIDASE RELATED"/>
    <property type="match status" value="1"/>
</dbReference>
<dbReference type="InterPro" id="IPR048913">
    <property type="entry name" value="BetaGal_gal-bd"/>
</dbReference>
<proteinExistence type="predicted"/>
<dbReference type="InterPro" id="IPR008979">
    <property type="entry name" value="Galactose-bd-like_sf"/>
</dbReference>
<evidence type="ECO:0000259" key="4">
    <source>
        <dbReference type="Pfam" id="PF21467"/>
    </source>
</evidence>
<dbReference type="SUPFAM" id="SSF49785">
    <property type="entry name" value="Galactose-binding domain-like"/>
    <property type="match status" value="1"/>
</dbReference>
<evidence type="ECO:0000256" key="2">
    <source>
        <dbReference type="ARBA" id="ARBA00023295"/>
    </source>
</evidence>
<feature type="domain" description="Beta-galactosidase galactose-binding" evidence="4">
    <location>
        <begin position="196"/>
        <end position="269"/>
    </location>
</feature>
<dbReference type="Pfam" id="PF21467">
    <property type="entry name" value="BetaGal_gal-bd"/>
    <property type="match status" value="1"/>
</dbReference>
<keyword evidence="1" id="KW-0378">Hydrolase</keyword>
<protein>
    <submittedName>
        <fullName evidence="5">Uncharacterized protein</fullName>
    </submittedName>
</protein>
<dbReference type="InterPro" id="IPR048912">
    <property type="entry name" value="BetaGal1-like_ABD1"/>
</dbReference>
<name>A0A7R9BND9_9CRUS</name>
<dbReference type="GO" id="GO:0005975">
    <property type="term" value="P:carbohydrate metabolic process"/>
    <property type="evidence" value="ECO:0007669"/>
    <property type="project" value="InterPro"/>
</dbReference>
<evidence type="ECO:0000313" key="5">
    <source>
        <dbReference type="EMBL" id="CAD7278520.1"/>
    </source>
</evidence>
<evidence type="ECO:0000313" key="6">
    <source>
        <dbReference type="Proteomes" id="UP000678499"/>
    </source>
</evidence>
<accession>A0A7R9BND9</accession>
<evidence type="ECO:0000256" key="1">
    <source>
        <dbReference type="ARBA" id="ARBA00022801"/>
    </source>
</evidence>
<dbReference type="OrthoDB" id="1657402at2759"/>
<feature type="domain" description="Beta-galactosidase 1-like first all-beta" evidence="3">
    <location>
        <begin position="39"/>
        <end position="148"/>
    </location>
</feature>
<dbReference type="EMBL" id="CAJPEX010001255">
    <property type="protein sequence ID" value="CAG0918672.1"/>
    <property type="molecule type" value="Genomic_DNA"/>
</dbReference>
<dbReference type="Gene3D" id="2.60.120.260">
    <property type="entry name" value="Galactose-binding domain-like"/>
    <property type="match status" value="2"/>
</dbReference>
<dbReference type="InterPro" id="IPR001944">
    <property type="entry name" value="Glycoside_Hdrlase_35"/>
</dbReference>
<dbReference type="Proteomes" id="UP000678499">
    <property type="component" value="Unassembled WGS sequence"/>
</dbReference>
<keyword evidence="6" id="KW-1185">Reference proteome</keyword>
<dbReference type="GO" id="GO:0004553">
    <property type="term" value="F:hydrolase activity, hydrolyzing O-glycosyl compounds"/>
    <property type="evidence" value="ECO:0007669"/>
    <property type="project" value="InterPro"/>
</dbReference>
<keyword evidence="2" id="KW-0326">Glycosidase</keyword>
<dbReference type="AlphaFoldDB" id="A0A7R9BND9"/>
<reference evidence="5" key="1">
    <citation type="submission" date="2020-11" db="EMBL/GenBank/DDBJ databases">
        <authorList>
            <person name="Tran Van P."/>
        </authorList>
    </citation>
    <scope>NUCLEOTIDE SEQUENCE</scope>
</reference>
<sequence>MPLNRTQMAYGTFMLRYVASVWDARSRLRDGPVVQAPWPLSFEQLSQAQGLVLYVCRLRRNYDEGTRFQIKNLADRAFVLINGRLSLVLARTGDHTVARLPAPAKAGDSLGVMVENTGRDSSGRPDVKGMFVVIIDGDTPSGWTMHRLGLGHMNISRINQQIQHIAGHPLRADQKRRRRIRAALLSAIRAKPVMLPALFSFQLDLPPQVGAVADTFLQVPTAFQHGLAFLNGVPLGRYYSSSLDDVHNELIQGPRKRRIRKLFVPASMLLGPGQENEVVLLEFQSAACFPLCFAQLTTSSTATTAAPTPIVTIDIHSRKNAGFA</sequence>
<evidence type="ECO:0000259" key="3">
    <source>
        <dbReference type="Pfam" id="PF21317"/>
    </source>
</evidence>